<feature type="signal peptide" evidence="1">
    <location>
        <begin position="1"/>
        <end position="28"/>
    </location>
</feature>
<dbReference type="Proteomes" id="UP000000420">
    <property type="component" value="Chromosome"/>
</dbReference>
<evidence type="ECO:0000313" key="3">
    <source>
        <dbReference type="Proteomes" id="UP000000420"/>
    </source>
</evidence>
<evidence type="ECO:0000313" key="2">
    <source>
        <dbReference type="EMBL" id="AAY47666.1"/>
    </source>
</evidence>
<keyword evidence="1" id="KW-0732">Signal</keyword>
<evidence type="ECO:0000256" key="1">
    <source>
        <dbReference type="SAM" id="SignalP"/>
    </source>
</evidence>
<feature type="chain" id="PRO_5002600751" description="Secreted protein" evidence="1">
    <location>
        <begin position="29"/>
        <end position="232"/>
    </location>
</feature>
<name>A0A0H2X3Q6_XANC8</name>
<organism evidence="2 3">
    <name type="scientific">Xanthomonas campestris pv. campestris (strain 8004)</name>
    <dbReference type="NCBI Taxonomy" id="314565"/>
    <lineage>
        <taxon>Bacteria</taxon>
        <taxon>Pseudomonadati</taxon>
        <taxon>Pseudomonadota</taxon>
        <taxon>Gammaproteobacteria</taxon>
        <taxon>Lysobacterales</taxon>
        <taxon>Lysobacteraceae</taxon>
        <taxon>Xanthomonas</taxon>
    </lineage>
</organism>
<sequence>MAPLPPWRPALRQILTPSLLALLLSACSAPETSMTQTQSPATEAAAEADVEAGGRGLAKLNPNPRKAVEVTLTLKNAPGAFGLVQGAAQYDVSNEDACGKIQPETGTAGRITSQEDFALKKVSDTEYRGTVYLDLMQDEDYYGRGVCHWEFSGASVMLKATGAEEETRFLSFIEAKTVMAQQASTEYYWSERYPRSEMSNFPDMGKPNAEEFKPEIRDKLFTITLAAKEVAP</sequence>
<dbReference type="HOGENOM" id="CLU_101358_1_0_6"/>
<accession>A0A0H2X3Q6</accession>
<reference evidence="2 3" key="1">
    <citation type="journal article" date="2005" name="Genome Res.">
        <title>Comparative and functional genomic analyses of the pathogenicity of phytopathogen Xanthomonas campestris pv. campestris.</title>
        <authorList>
            <person name="Qian W."/>
            <person name="Jia Y."/>
            <person name="Ren S.X."/>
            <person name="He Y.Q."/>
            <person name="Feng J.X."/>
            <person name="Lu L.F."/>
            <person name="Sun Q."/>
            <person name="Ying G."/>
            <person name="Tang D.J."/>
            <person name="Tang H."/>
            <person name="Wu W."/>
            <person name="Hao P."/>
            <person name="Wang L."/>
            <person name="Jiang B.L."/>
            <person name="Zeng S."/>
            <person name="Gu W.Y."/>
            <person name="Lu G."/>
            <person name="Rong L."/>
            <person name="Tian Y."/>
            <person name="Yao Z."/>
            <person name="Fu G."/>
            <person name="Chen B."/>
            <person name="Fang R."/>
            <person name="Qiang B."/>
            <person name="Chen Z."/>
            <person name="Zhao G.P."/>
            <person name="Tang J.L."/>
            <person name="He C."/>
        </authorList>
    </citation>
    <scope>NUCLEOTIDE SEQUENCE [LARGE SCALE GENOMIC DNA]</scope>
    <source>
        <strain evidence="2 3">8004</strain>
    </source>
</reference>
<proteinExistence type="predicted"/>
<evidence type="ECO:0008006" key="4">
    <source>
        <dbReference type="Google" id="ProtNLM"/>
    </source>
</evidence>
<protein>
    <recommendedName>
        <fullName evidence="4">Secreted protein</fullName>
    </recommendedName>
</protein>
<gene>
    <name evidence="2" type="ordered locus">XC_0585</name>
</gene>
<dbReference type="KEGG" id="xcb:XC_0585"/>
<dbReference type="EMBL" id="CP000050">
    <property type="protein sequence ID" value="AAY47666.1"/>
    <property type="molecule type" value="Genomic_DNA"/>
</dbReference>
<dbReference type="AlphaFoldDB" id="A0A0H2X3Q6"/>